<comment type="caution">
    <text evidence="2">The sequence shown here is derived from an EMBL/GenBank/DDBJ whole genome shotgun (WGS) entry which is preliminary data.</text>
</comment>
<evidence type="ECO:0000313" key="2">
    <source>
        <dbReference type="EMBL" id="KRY03674.1"/>
    </source>
</evidence>
<feature type="non-terminal residue" evidence="2">
    <location>
        <position position="96"/>
    </location>
</feature>
<name>A0A0V0YV59_9BILA</name>
<dbReference type="EMBL" id="JYDQ01002580">
    <property type="protein sequence ID" value="KRY03674.1"/>
    <property type="molecule type" value="Genomic_DNA"/>
</dbReference>
<keyword evidence="3" id="KW-1185">Reference proteome</keyword>
<feature type="non-terminal residue" evidence="2">
    <location>
        <position position="1"/>
    </location>
</feature>
<dbReference type="Proteomes" id="UP000054783">
    <property type="component" value="Unassembled WGS sequence"/>
</dbReference>
<organism evidence="2 3">
    <name type="scientific">Trichinella patagoniensis</name>
    <dbReference type="NCBI Taxonomy" id="990121"/>
    <lineage>
        <taxon>Eukaryota</taxon>
        <taxon>Metazoa</taxon>
        <taxon>Ecdysozoa</taxon>
        <taxon>Nematoda</taxon>
        <taxon>Enoplea</taxon>
        <taxon>Dorylaimia</taxon>
        <taxon>Trichinellida</taxon>
        <taxon>Trichinellidae</taxon>
        <taxon>Trichinella</taxon>
    </lineage>
</organism>
<feature type="compositionally biased region" description="Basic and acidic residues" evidence="1">
    <location>
        <begin position="1"/>
        <end position="36"/>
    </location>
</feature>
<evidence type="ECO:0000256" key="1">
    <source>
        <dbReference type="SAM" id="MobiDB-lite"/>
    </source>
</evidence>
<gene>
    <name evidence="2" type="primary">gag</name>
    <name evidence="2" type="ORF">T12_3565</name>
</gene>
<feature type="compositionally biased region" description="Basic and acidic residues" evidence="1">
    <location>
        <begin position="59"/>
        <end position="74"/>
    </location>
</feature>
<feature type="compositionally biased region" description="Low complexity" evidence="1">
    <location>
        <begin position="39"/>
        <end position="51"/>
    </location>
</feature>
<dbReference type="AlphaFoldDB" id="A0A0V0YV59"/>
<sequence>LGEIRKRDGKGEKKRDRAGEAHKERSLYPPLDEFKRLALSSSESEEGLSSSEETDLEEEAVRYKGERYQQDKRRATQSRKRPKAAGESQLAVQPQG</sequence>
<feature type="region of interest" description="Disordered" evidence="1">
    <location>
        <begin position="1"/>
        <end position="96"/>
    </location>
</feature>
<protein>
    <submittedName>
        <fullName evidence="2">Retrovirus-related Gag polyprotein</fullName>
    </submittedName>
</protein>
<accession>A0A0V0YV59</accession>
<reference evidence="2 3" key="1">
    <citation type="submission" date="2015-01" db="EMBL/GenBank/DDBJ databases">
        <title>Evolution of Trichinella species and genotypes.</title>
        <authorList>
            <person name="Korhonen P.K."/>
            <person name="Edoardo P."/>
            <person name="Giuseppe L.R."/>
            <person name="Gasser R.B."/>
        </authorList>
    </citation>
    <scope>NUCLEOTIDE SEQUENCE [LARGE SCALE GENOMIC DNA]</scope>
    <source>
        <strain evidence="2">ISS2496</strain>
    </source>
</reference>
<proteinExistence type="predicted"/>
<evidence type="ECO:0000313" key="3">
    <source>
        <dbReference type="Proteomes" id="UP000054783"/>
    </source>
</evidence>